<evidence type="ECO:0000313" key="2">
    <source>
        <dbReference type="EMBL" id="GGM29408.1"/>
    </source>
</evidence>
<name>A0A917TMT1_9ACTN</name>
<organism evidence="2 3">
    <name type="scientific">Dactylosporangium sucinum</name>
    <dbReference type="NCBI Taxonomy" id="1424081"/>
    <lineage>
        <taxon>Bacteria</taxon>
        <taxon>Bacillati</taxon>
        <taxon>Actinomycetota</taxon>
        <taxon>Actinomycetes</taxon>
        <taxon>Micromonosporales</taxon>
        <taxon>Micromonosporaceae</taxon>
        <taxon>Dactylosporangium</taxon>
    </lineage>
</organism>
<dbReference type="Gene3D" id="3.40.50.1460">
    <property type="match status" value="1"/>
</dbReference>
<dbReference type="NCBIfam" id="NF047832">
    <property type="entry name" value="caspase_w_EACC1"/>
    <property type="match status" value="1"/>
</dbReference>
<dbReference type="AlphaFoldDB" id="A0A917TMT1"/>
<keyword evidence="3" id="KW-1185">Reference proteome</keyword>
<dbReference type="Pfam" id="PF00656">
    <property type="entry name" value="Peptidase_C14"/>
    <property type="match status" value="1"/>
</dbReference>
<sequence length="1047" mass="109928">MLQWCFNVPVTLPDPERSRAVLVGAAAYEHLEQLPAVPANLRALHELLTDPAVWGLPPEHCVVVEDPASTDAIRDALHEAGRDASDALVFYYAGHGVVDPDGLDLYLTTPRTSLEPMHAAVRYDDVRRLVASARCGAKVVLLDCCYSGLALAGAMGDATQVVDRVSIDASYVMTATAETRLALAPPGEPYTAFTGELVGVLRNGLPNAAELLEMGGIYWQLVRNLTDKQRPTPQARARNLGHTIAIARNRGRVADGTMPPAAVEAPVPAPPVPPRPADEALRMAPARLLETTGRVLRDVGAETANRLLAAHAAHRQVQEVAALLALMQPSEGRPGDGPGVEAVLAAAARRTPAEVAELVADLAELGVEGFAGRLVALAGGNDATSVVALATLLHDPARAGLLDAAARARAGRPAELIAFIAALQTSDLAPAVDGFVTGLAGVMPAADVLALADALRDANHDDAAFRLYSAAADALVERPAPAVAGIAAAMLRAGRSGAARALLDRLADRASDADRAHPVLLALWAEGLTAQAARLLTHVAGRLAADELPRLADELRFAGRPADGLRLLLEAATSGERLVRFAAHLHAAGRPIDGNRLLDGRFDTLPAPDLATVVLAVAREVNETAARRLLDRAPGLDGPHLAGLLHGLARAGEQHGLLERLDRLVVDRVTVAGAAPALVELLRLGDRAGVERLLRRAREEWFADPEAARRAFAAGGAQRAGVAAANAQLLIAFAAVAAEPSPDRLLEAFVAGDERRIGVLARRLVEAGPVVAVEFLDRLDPPTADALATPLVRSALSLRAPGLVAAYEIVELRWRGGRGPEFAIVVAHGVRPPDVPPLLAELAGRPGGERSARSIARHVLDRGNGPDRIPRDVTHAARLVRVAAWAAQSAPDLLDLMPWLVGRPASAAAVAFQVALARRPETGVAATDAVRARLGIPPGEAVLRAWPLGDRGFLAFTDQAVRYAWLDEPVGELRYPAIAGGTFERPDGVTLTGELADGRALAWRLGTSPARVPIDLEELLGEVAELIVAGEPDQSSVDGRTTSISKA</sequence>
<reference evidence="2" key="1">
    <citation type="journal article" date="2014" name="Int. J. Syst. Evol. Microbiol.">
        <title>Complete genome sequence of Corynebacterium casei LMG S-19264T (=DSM 44701T), isolated from a smear-ripened cheese.</title>
        <authorList>
            <consortium name="US DOE Joint Genome Institute (JGI-PGF)"/>
            <person name="Walter F."/>
            <person name="Albersmeier A."/>
            <person name="Kalinowski J."/>
            <person name="Ruckert C."/>
        </authorList>
    </citation>
    <scope>NUCLEOTIDE SEQUENCE</scope>
    <source>
        <strain evidence="2">JCM 19831</strain>
    </source>
</reference>
<protein>
    <recommendedName>
        <fullName evidence="1">Peptidase C14 caspase domain-containing protein</fullName>
    </recommendedName>
</protein>
<gene>
    <name evidence="2" type="ORF">GCM10007977_033380</name>
</gene>
<feature type="domain" description="Peptidase C14 caspase" evidence="1">
    <location>
        <begin position="18"/>
        <end position="205"/>
    </location>
</feature>
<reference evidence="2" key="2">
    <citation type="submission" date="2020-09" db="EMBL/GenBank/DDBJ databases">
        <authorList>
            <person name="Sun Q."/>
            <person name="Ohkuma M."/>
        </authorList>
    </citation>
    <scope>NUCLEOTIDE SEQUENCE</scope>
    <source>
        <strain evidence="2">JCM 19831</strain>
    </source>
</reference>
<accession>A0A917TMT1</accession>
<evidence type="ECO:0000313" key="3">
    <source>
        <dbReference type="Proteomes" id="UP000642070"/>
    </source>
</evidence>
<dbReference type="SUPFAM" id="SSF52129">
    <property type="entry name" value="Caspase-like"/>
    <property type="match status" value="1"/>
</dbReference>
<dbReference type="InterPro" id="IPR029030">
    <property type="entry name" value="Caspase-like_dom_sf"/>
</dbReference>
<dbReference type="InterPro" id="IPR011600">
    <property type="entry name" value="Pept_C14_caspase"/>
</dbReference>
<dbReference type="GO" id="GO:0004197">
    <property type="term" value="F:cysteine-type endopeptidase activity"/>
    <property type="evidence" value="ECO:0007669"/>
    <property type="project" value="InterPro"/>
</dbReference>
<dbReference type="GO" id="GO:0006508">
    <property type="term" value="P:proteolysis"/>
    <property type="evidence" value="ECO:0007669"/>
    <property type="project" value="InterPro"/>
</dbReference>
<comment type="caution">
    <text evidence="2">The sequence shown here is derived from an EMBL/GenBank/DDBJ whole genome shotgun (WGS) entry which is preliminary data.</text>
</comment>
<evidence type="ECO:0000259" key="1">
    <source>
        <dbReference type="Pfam" id="PF00656"/>
    </source>
</evidence>
<proteinExistence type="predicted"/>
<dbReference type="Proteomes" id="UP000642070">
    <property type="component" value="Unassembled WGS sequence"/>
</dbReference>
<dbReference type="EMBL" id="BMPI01000014">
    <property type="protein sequence ID" value="GGM29408.1"/>
    <property type="molecule type" value="Genomic_DNA"/>
</dbReference>